<accession>A0AA38G7L9</accession>
<evidence type="ECO:0000313" key="3">
    <source>
        <dbReference type="Proteomes" id="UP000824469"/>
    </source>
</evidence>
<evidence type="ECO:0000313" key="2">
    <source>
        <dbReference type="EMBL" id="KAH9316418.1"/>
    </source>
</evidence>
<keyword evidence="3" id="KW-1185">Reference proteome</keyword>
<keyword evidence="1" id="KW-1133">Transmembrane helix</keyword>
<feature type="transmembrane region" description="Helical" evidence="1">
    <location>
        <begin position="28"/>
        <end position="48"/>
    </location>
</feature>
<dbReference type="Proteomes" id="UP000824469">
    <property type="component" value="Unassembled WGS sequence"/>
</dbReference>
<name>A0AA38G7L9_TAXCH</name>
<dbReference type="AlphaFoldDB" id="A0AA38G7L9"/>
<feature type="non-terminal residue" evidence="2">
    <location>
        <position position="80"/>
    </location>
</feature>
<comment type="caution">
    <text evidence="2">The sequence shown here is derived from an EMBL/GenBank/DDBJ whole genome shotgun (WGS) entry which is preliminary data.</text>
</comment>
<protein>
    <submittedName>
        <fullName evidence="2">Uncharacterized protein</fullName>
    </submittedName>
</protein>
<proteinExistence type="predicted"/>
<keyword evidence="1" id="KW-0472">Membrane</keyword>
<dbReference type="EMBL" id="JAHRHJ020000005">
    <property type="protein sequence ID" value="KAH9316418.1"/>
    <property type="molecule type" value="Genomic_DNA"/>
</dbReference>
<gene>
    <name evidence="2" type="ORF">KI387_025045</name>
</gene>
<reference evidence="2 3" key="1">
    <citation type="journal article" date="2021" name="Nat. Plants">
        <title>The Taxus genome provides insights into paclitaxel biosynthesis.</title>
        <authorList>
            <person name="Xiong X."/>
            <person name="Gou J."/>
            <person name="Liao Q."/>
            <person name="Li Y."/>
            <person name="Zhou Q."/>
            <person name="Bi G."/>
            <person name="Li C."/>
            <person name="Du R."/>
            <person name="Wang X."/>
            <person name="Sun T."/>
            <person name="Guo L."/>
            <person name="Liang H."/>
            <person name="Lu P."/>
            <person name="Wu Y."/>
            <person name="Zhang Z."/>
            <person name="Ro D.K."/>
            <person name="Shang Y."/>
            <person name="Huang S."/>
            <person name="Yan J."/>
        </authorList>
    </citation>
    <scope>NUCLEOTIDE SEQUENCE [LARGE SCALE GENOMIC DNA]</scope>
    <source>
        <strain evidence="2">Ta-2019</strain>
    </source>
</reference>
<feature type="non-terminal residue" evidence="2">
    <location>
        <position position="1"/>
    </location>
</feature>
<evidence type="ECO:0000256" key="1">
    <source>
        <dbReference type="SAM" id="Phobius"/>
    </source>
</evidence>
<organism evidence="2 3">
    <name type="scientific">Taxus chinensis</name>
    <name type="common">Chinese yew</name>
    <name type="synonym">Taxus wallichiana var. chinensis</name>
    <dbReference type="NCBI Taxonomy" id="29808"/>
    <lineage>
        <taxon>Eukaryota</taxon>
        <taxon>Viridiplantae</taxon>
        <taxon>Streptophyta</taxon>
        <taxon>Embryophyta</taxon>
        <taxon>Tracheophyta</taxon>
        <taxon>Spermatophyta</taxon>
        <taxon>Pinopsida</taxon>
        <taxon>Pinidae</taxon>
        <taxon>Conifers II</taxon>
        <taxon>Cupressales</taxon>
        <taxon>Taxaceae</taxon>
        <taxon>Taxus</taxon>
    </lineage>
</organism>
<keyword evidence="1" id="KW-0812">Transmembrane</keyword>
<sequence>VHSADNSRGTSTLSSTTFADQASIEARYFTWFITFIDLPIYGIILINLNQKDFLYPKITKTSKAGLVFLHTEAREHCTQM</sequence>